<proteinExistence type="predicted"/>
<keyword evidence="5" id="KW-0597">Phosphoprotein</keyword>
<dbReference type="Gene3D" id="1.10.287.130">
    <property type="match status" value="1"/>
</dbReference>
<keyword evidence="8" id="KW-0418">Kinase</keyword>
<keyword evidence="9" id="KW-0067">ATP-binding</keyword>
<dbReference type="EMBL" id="RCHI01000005">
    <property type="protein sequence ID" value="RLL70993.1"/>
    <property type="molecule type" value="Genomic_DNA"/>
</dbReference>
<evidence type="ECO:0000256" key="11">
    <source>
        <dbReference type="ARBA" id="ARBA00023136"/>
    </source>
</evidence>
<dbReference type="AlphaFoldDB" id="A0A421BRT8"/>
<dbReference type="Pfam" id="PF13188">
    <property type="entry name" value="PAS_8"/>
    <property type="match status" value="1"/>
</dbReference>
<keyword evidence="4" id="KW-1003">Cell membrane</keyword>
<evidence type="ECO:0000256" key="1">
    <source>
        <dbReference type="ARBA" id="ARBA00000085"/>
    </source>
</evidence>
<dbReference type="InterPro" id="IPR035965">
    <property type="entry name" value="PAS-like_dom_sf"/>
</dbReference>
<evidence type="ECO:0000256" key="7">
    <source>
        <dbReference type="ARBA" id="ARBA00022741"/>
    </source>
</evidence>
<evidence type="ECO:0000256" key="10">
    <source>
        <dbReference type="ARBA" id="ARBA00023012"/>
    </source>
</evidence>
<dbReference type="PANTHER" id="PTHR45453:SF1">
    <property type="entry name" value="PHOSPHATE REGULON SENSOR PROTEIN PHOR"/>
    <property type="match status" value="1"/>
</dbReference>
<dbReference type="CDD" id="cd00082">
    <property type="entry name" value="HisKA"/>
    <property type="match status" value="1"/>
</dbReference>
<evidence type="ECO:0000256" key="2">
    <source>
        <dbReference type="ARBA" id="ARBA00004236"/>
    </source>
</evidence>
<dbReference type="SUPFAM" id="SSF55785">
    <property type="entry name" value="PYP-like sensor domain (PAS domain)"/>
    <property type="match status" value="1"/>
</dbReference>
<keyword evidence="7" id="KW-0547">Nucleotide-binding</keyword>
<dbReference type="FunFam" id="1.10.287.130:FF:000008">
    <property type="entry name" value="Two-component sensor histidine kinase"/>
    <property type="match status" value="1"/>
</dbReference>
<dbReference type="SUPFAM" id="SSF47384">
    <property type="entry name" value="Homodimeric domain of signal transducing histidine kinase"/>
    <property type="match status" value="1"/>
</dbReference>
<dbReference type="GO" id="GO:0016036">
    <property type="term" value="P:cellular response to phosphate starvation"/>
    <property type="evidence" value="ECO:0007669"/>
    <property type="project" value="TreeGrafter"/>
</dbReference>
<protein>
    <recommendedName>
        <fullName evidence="3">histidine kinase</fullName>
        <ecNumber evidence="3">2.7.13.3</ecNumber>
    </recommendedName>
</protein>
<evidence type="ECO:0000256" key="3">
    <source>
        <dbReference type="ARBA" id="ARBA00012438"/>
    </source>
</evidence>
<gene>
    <name evidence="13" type="ORF">DYS74_07095</name>
</gene>
<name>A0A421BRT8_9RHOB</name>
<comment type="catalytic activity">
    <reaction evidence="1">
        <text>ATP + protein L-histidine = ADP + protein N-phospho-L-histidine.</text>
        <dbReference type="EC" id="2.7.13.3"/>
    </reaction>
</comment>
<dbReference type="GO" id="GO:0004721">
    <property type="term" value="F:phosphoprotein phosphatase activity"/>
    <property type="evidence" value="ECO:0007669"/>
    <property type="project" value="TreeGrafter"/>
</dbReference>
<dbReference type="FunFam" id="3.30.565.10:FF:000006">
    <property type="entry name" value="Sensor histidine kinase WalK"/>
    <property type="match status" value="1"/>
</dbReference>
<dbReference type="Gene3D" id="3.30.565.10">
    <property type="entry name" value="Histidine kinase-like ATPase, C-terminal domain"/>
    <property type="match status" value="1"/>
</dbReference>
<dbReference type="EC" id="2.7.13.3" evidence="3"/>
<sequence length="351" mass="38232">MPDFLTASLVDALPLPILLVNRAERIVSANPAARLLFGRDIEGRAFVTVLRQPALGQALEEALQDERSGRVRLRISSNGREMVAMATVSPLPPGDEIGLPQGGAVVAIEDVTALEEAEVMRRDFVANVSHELRTPLTALMGFVETLRGAAKDDPVARDRFLAIMEREAGRMNRLVGDLLSLSRVEAEERRRPTSDVDLSAVLKGAKQTLQPLAEARGVTLIREGEDGVMRVKGDPDQLTQIFANLIENAIKYGGSGGEVRINVARIAHEPVLRGPALRVEVSDKGEGIESIHLPRLTERFYRVDTHRSREQGGTGLGLAIVKHIVARHRGRLKIESEKGKGSRFSVILPAG</sequence>
<evidence type="ECO:0000313" key="13">
    <source>
        <dbReference type="EMBL" id="RLL70993.1"/>
    </source>
</evidence>
<dbReference type="InterPro" id="IPR004358">
    <property type="entry name" value="Sig_transdc_His_kin-like_C"/>
</dbReference>
<dbReference type="Pfam" id="PF02518">
    <property type="entry name" value="HATPase_c"/>
    <property type="match status" value="1"/>
</dbReference>
<dbReference type="InterPro" id="IPR005467">
    <property type="entry name" value="His_kinase_dom"/>
</dbReference>
<keyword evidence="14" id="KW-1185">Reference proteome</keyword>
<evidence type="ECO:0000313" key="14">
    <source>
        <dbReference type="Proteomes" id="UP000279673"/>
    </source>
</evidence>
<dbReference type="InterPro" id="IPR050351">
    <property type="entry name" value="BphY/WalK/GraS-like"/>
</dbReference>
<evidence type="ECO:0000256" key="4">
    <source>
        <dbReference type="ARBA" id="ARBA00022475"/>
    </source>
</evidence>
<dbReference type="Gene3D" id="3.30.450.20">
    <property type="entry name" value="PAS domain"/>
    <property type="match status" value="1"/>
</dbReference>
<evidence type="ECO:0000256" key="8">
    <source>
        <dbReference type="ARBA" id="ARBA00022777"/>
    </source>
</evidence>
<keyword evidence="11" id="KW-0472">Membrane</keyword>
<dbReference type="GO" id="GO:0005886">
    <property type="term" value="C:plasma membrane"/>
    <property type="evidence" value="ECO:0007669"/>
    <property type="project" value="UniProtKB-SubCell"/>
</dbReference>
<dbReference type="InterPro" id="IPR003594">
    <property type="entry name" value="HATPase_dom"/>
</dbReference>
<dbReference type="InterPro" id="IPR000014">
    <property type="entry name" value="PAS"/>
</dbReference>
<accession>A0A421BRT8</accession>
<dbReference type="SUPFAM" id="SSF55874">
    <property type="entry name" value="ATPase domain of HSP90 chaperone/DNA topoisomerase II/histidine kinase"/>
    <property type="match status" value="1"/>
</dbReference>
<dbReference type="SMART" id="SM00388">
    <property type="entry name" value="HisKA"/>
    <property type="match status" value="1"/>
</dbReference>
<dbReference type="InterPro" id="IPR003661">
    <property type="entry name" value="HisK_dim/P_dom"/>
</dbReference>
<evidence type="ECO:0000259" key="12">
    <source>
        <dbReference type="PROSITE" id="PS50109"/>
    </source>
</evidence>
<dbReference type="PROSITE" id="PS50109">
    <property type="entry name" value="HIS_KIN"/>
    <property type="match status" value="1"/>
</dbReference>
<comment type="caution">
    <text evidence="13">The sequence shown here is derived from an EMBL/GenBank/DDBJ whole genome shotgun (WGS) entry which is preliminary data.</text>
</comment>
<reference evidence="13 14" key="1">
    <citation type="submission" date="2018-10" db="EMBL/GenBank/DDBJ databases">
        <title>Rhodobacter sp . BO-81.</title>
        <authorList>
            <person name="Im W.T."/>
        </authorList>
    </citation>
    <scope>NUCLEOTIDE SEQUENCE [LARGE SCALE GENOMIC DNA]</scope>
    <source>
        <strain evidence="13 14">BO-81</strain>
    </source>
</reference>
<keyword evidence="6" id="KW-0808">Transferase</keyword>
<dbReference type="RefSeq" id="WP_121532288.1">
    <property type="nucleotide sequence ID" value="NZ_RCHI01000005.1"/>
</dbReference>
<dbReference type="Pfam" id="PF00512">
    <property type="entry name" value="HisKA"/>
    <property type="match status" value="1"/>
</dbReference>
<dbReference type="Proteomes" id="UP000279673">
    <property type="component" value="Unassembled WGS sequence"/>
</dbReference>
<evidence type="ECO:0000256" key="9">
    <source>
        <dbReference type="ARBA" id="ARBA00022840"/>
    </source>
</evidence>
<comment type="subcellular location">
    <subcellularLocation>
        <location evidence="2">Cell membrane</location>
    </subcellularLocation>
</comment>
<feature type="domain" description="Histidine kinase" evidence="12">
    <location>
        <begin position="127"/>
        <end position="351"/>
    </location>
</feature>
<dbReference type="GO" id="GO:0000155">
    <property type="term" value="F:phosphorelay sensor kinase activity"/>
    <property type="evidence" value="ECO:0007669"/>
    <property type="project" value="InterPro"/>
</dbReference>
<dbReference type="PANTHER" id="PTHR45453">
    <property type="entry name" value="PHOSPHATE REGULON SENSOR PROTEIN PHOR"/>
    <property type="match status" value="1"/>
</dbReference>
<dbReference type="CDD" id="cd00130">
    <property type="entry name" value="PAS"/>
    <property type="match status" value="1"/>
</dbReference>
<dbReference type="PRINTS" id="PR00344">
    <property type="entry name" value="BCTRLSENSOR"/>
</dbReference>
<evidence type="ECO:0000256" key="5">
    <source>
        <dbReference type="ARBA" id="ARBA00022553"/>
    </source>
</evidence>
<dbReference type="InterPro" id="IPR036890">
    <property type="entry name" value="HATPase_C_sf"/>
</dbReference>
<dbReference type="GO" id="GO:0005524">
    <property type="term" value="F:ATP binding"/>
    <property type="evidence" value="ECO:0007669"/>
    <property type="project" value="UniProtKB-KW"/>
</dbReference>
<evidence type="ECO:0000256" key="6">
    <source>
        <dbReference type="ARBA" id="ARBA00022679"/>
    </source>
</evidence>
<keyword evidence="10" id="KW-0902">Two-component regulatory system</keyword>
<organism evidence="13 14">
    <name type="scientific">Paenirhodobacter hankyongi</name>
    <dbReference type="NCBI Taxonomy" id="2294033"/>
    <lineage>
        <taxon>Bacteria</taxon>
        <taxon>Pseudomonadati</taxon>
        <taxon>Pseudomonadota</taxon>
        <taxon>Alphaproteobacteria</taxon>
        <taxon>Rhodobacterales</taxon>
        <taxon>Rhodobacter group</taxon>
        <taxon>Paenirhodobacter</taxon>
    </lineage>
</organism>
<dbReference type="InterPro" id="IPR036097">
    <property type="entry name" value="HisK_dim/P_sf"/>
</dbReference>
<dbReference type="SMART" id="SM00387">
    <property type="entry name" value="HATPase_c"/>
    <property type="match status" value="1"/>
</dbReference>